<dbReference type="GO" id="GO:0008270">
    <property type="term" value="F:zinc ion binding"/>
    <property type="evidence" value="ECO:0007669"/>
    <property type="project" value="UniProtKB-KW"/>
</dbReference>
<gene>
    <name evidence="11" type="ORF">PPNO1_LOCUS4501</name>
</gene>
<dbReference type="InterPro" id="IPR036705">
    <property type="entry name" value="Ribosyl_crysJ1_sf"/>
</dbReference>
<dbReference type="PANTHER" id="PTHR40626">
    <property type="entry name" value="MIP31509P"/>
    <property type="match status" value="1"/>
</dbReference>
<comment type="caution">
    <text evidence="11">The sequence shown here is derived from an EMBL/GenBank/DDBJ whole genome shotgun (WGS) entry which is preliminary data.</text>
</comment>
<dbReference type="InterPro" id="IPR036236">
    <property type="entry name" value="Znf_C2H2_sf"/>
</dbReference>
<evidence type="ECO:0000256" key="3">
    <source>
        <dbReference type="ARBA" id="ARBA00022737"/>
    </source>
</evidence>
<dbReference type="Pfam" id="PF04082">
    <property type="entry name" value="Fungal_trans"/>
    <property type="match status" value="1"/>
</dbReference>
<dbReference type="Gene3D" id="3.30.160.60">
    <property type="entry name" value="Classic Zinc Finger"/>
    <property type="match status" value="1"/>
</dbReference>
<name>A0A9P1H2K3_9PEZI</name>
<evidence type="ECO:0000256" key="4">
    <source>
        <dbReference type="ARBA" id="ARBA00022771"/>
    </source>
</evidence>
<dbReference type="SMART" id="SM00355">
    <property type="entry name" value="ZnF_C2H2"/>
    <property type="match status" value="2"/>
</dbReference>
<evidence type="ECO:0000313" key="12">
    <source>
        <dbReference type="Proteomes" id="UP000838763"/>
    </source>
</evidence>
<evidence type="ECO:0000256" key="7">
    <source>
        <dbReference type="PIRSR" id="PIRSR605502-1"/>
    </source>
</evidence>
<feature type="region of interest" description="Disordered" evidence="9">
    <location>
        <begin position="415"/>
        <end position="438"/>
    </location>
</feature>
<feature type="compositionally biased region" description="Basic and acidic residues" evidence="9">
    <location>
        <begin position="27"/>
        <end position="42"/>
    </location>
</feature>
<keyword evidence="3" id="KW-0677">Repeat</keyword>
<dbReference type="CDD" id="cd12148">
    <property type="entry name" value="fungal_TF_MHR"/>
    <property type="match status" value="1"/>
</dbReference>
<dbReference type="GO" id="GO:0000978">
    <property type="term" value="F:RNA polymerase II cis-regulatory region sequence-specific DNA binding"/>
    <property type="evidence" value="ECO:0007669"/>
    <property type="project" value="InterPro"/>
</dbReference>
<dbReference type="Pfam" id="PF03747">
    <property type="entry name" value="ADP_ribosyl_GH"/>
    <property type="match status" value="1"/>
</dbReference>
<dbReference type="SUPFAM" id="SSF101478">
    <property type="entry name" value="ADP-ribosylglycohydrolase"/>
    <property type="match status" value="1"/>
</dbReference>
<dbReference type="GO" id="GO:0006351">
    <property type="term" value="P:DNA-templated transcription"/>
    <property type="evidence" value="ECO:0007669"/>
    <property type="project" value="InterPro"/>
</dbReference>
<feature type="domain" description="C2H2-type" evidence="10">
    <location>
        <begin position="99"/>
        <end position="128"/>
    </location>
</feature>
<organism evidence="11 12">
    <name type="scientific">Parascedosporium putredinis</name>
    <dbReference type="NCBI Taxonomy" id="1442378"/>
    <lineage>
        <taxon>Eukaryota</taxon>
        <taxon>Fungi</taxon>
        <taxon>Dikarya</taxon>
        <taxon>Ascomycota</taxon>
        <taxon>Pezizomycotina</taxon>
        <taxon>Sordariomycetes</taxon>
        <taxon>Hypocreomycetidae</taxon>
        <taxon>Microascales</taxon>
        <taxon>Microascaceae</taxon>
        <taxon>Parascedosporium</taxon>
    </lineage>
</organism>
<evidence type="ECO:0000256" key="8">
    <source>
        <dbReference type="PROSITE-ProRule" id="PRU00042"/>
    </source>
</evidence>
<feature type="binding site" evidence="7">
    <location>
        <position position="1001"/>
    </location>
    <ligand>
        <name>Mg(2+)</name>
        <dbReference type="ChEBI" id="CHEBI:18420"/>
        <label>1</label>
    </ligand>
</feature>
<feature type="compositionally biased region" description="Polar residues" evidence="9">
    <location>
        <begin position="1"/>
        <end position="16"/>
    </location>
</feature>
<dbReference type="Proteomes" id="UP000838763">
    <property type="component" value="Unassembled WGS sequence"/>
</dbReference>
<dbReference type="Pfam" id="PF00096">
    <property type="entry name" value="zf-C2H2"/>
    <property type="match status" value="1"/>
</dbReference>
<dbReference type="GO" id="GO:0005634">
    <property type="term" value="C:nucleus"/>
    <property type="evidence" value="ECO:0007669"/>
    <property type="project" value="UniProtKB-SubCell"/>
</dbReference>
<dbReference type="GO" id="GO:0000785">
    <property type="term" value="C:chromatin"/>
    <property type="evidence" value="ECO:0007669"/>
    <property type="project" value="TreeGrafter"/>
</dbReference>
<feature type="region of interest" description="Disordered" evidence="9">
    <location>
        <begin position="849"/>
        <end position="868"/>
    </location>
</feature>
<protein>
    <recommendedName>
        <fullName evidence="10">C2H2-type domain-containing protein</fullName>
    </recommendedName>
</protein>
<dbReference type="InterPro" id="IPR051059">
    <property type="entry name" value="VerF-like"/>
</dbReference>
<comment type="subcellular location">
    <subcellularLocation>
        <location evidence="1">Nucleus</location>
    </subcellularLocation>
</comment>
<evidence type="ECO:0000313" key="11">
    <source>
        <dbReference type="EMBL" id="CAI4214772.1"/>
    </source>
</evidence>
<dbReference type="SUPFAM" id="SSF57667">
    <property type="entry name" value="beta-beta-alpha zinc fingers"/>
    <property type="match status" value="1"/>
</dbReference>
<dbReference type="InterPro" id="IPR005502">
    <property type="entry name" value="Ribosyl_crysJ1"/>
</dbReference>
<dbReference type="EMBL" id="CALLCH030000012">
    <property type="protein sequence ID" value="CAI4214772.1"/>
    <property type="molecule type" value="Genomic_DNA"/>
</dbReference>
<feature type="binding site" evidence="7">
    <location>
        <position position="1004"/>
    </location>
    <ligand>
        <name>Mg(2+)</name>
        <dbReference type="ChEBI" id="CHEBI:18420"/>
        <label>1</label>
    </ligand>
</feature>
<dbReference type="PANTHER" id="PTHR40626:SF11">
    <property type="entry name" value="ZINC FINGER PROTEIN YPR022C"/>
    <property type="match status" value="1"/>
</dbReference>
<feature type="domain" description="C2H2-type" evidence="10">
    <location>
        <begin position="69"/>
        <end position="98"/>
    </location>
</feature>
<dbReference type="GO" id="GO:0000981">
    <property type="term" value="F:DNA-binding transcription factor activity, RNA polymerase II-specific"/>
    <property type="evidence" value="ECO:0007669"/>
    <property type="project" value="InterPro"/>
</dbReference>
<dbReference type="Gene3D" id="1.10.4080.10">
    <property type="entry name" value="ADP-ribosylation/Crystallin J1"/>
    <property type="match status" value="2"/>
</dbReference>
<keyword evidence="2 7" id="KW-0479">Metal-binding</keyword>
<sequence length="1095" mass="120858">MATHQAPTGASSTVTGGQDPGDSDTGADNHRADSIGADDHPPRTGSAGSGSGVGAAYKRASRKGAPRRFSCPFPGCDKIYSRAEHLQRHQLNHNPKEIYQCDVVGCEQKFVRLDLLSRHKKRHSGTYIPAIAYPTSTPPPPGRVESHKSGNLADLWPSARTHHAPDGLQRRIGRAVDGTGLYSLAFDPQTSFSDFSVANLPFIEGGLESTFNNNIQFDYESLTSRSQLDPTPPRQMEGLDDIISEPRRQEILRLFQLFRKRTDRYESSIVNLVRENGGDLPALNLEMMRDCLHEYWESVSPRLPIIHQPTFSSNRCPILLLMVMVALGAASLRSRDGGGSLKDYGAFADVIIEGVRWEIVMADEATPPVGLWVAQALLLLEFYEKLYSSRRFHERAHIYHSATLTLLRRGSPLIGRAGSESPPEEAPPTGDQPSQHSGAATFDSRMWWIRWAETESMHRVVFVAFMLDIIHAAMFGHTADMAPHEIRLPLPCDDNLWTASSPDMCRQLDNNLRMYGVQPVSFLDGLKNALHGKEVKTHSFARMIIMSGLLSVGWHLSHRETHLKWLDVRTPSADTRDNWRKMLLNAFDVWKGSFDNANGDTADTRGSTNGPIHSAAMLYHLAHICLHVDIVDCQVYSGAKRLLGRKVSTRDYSNAVGRMKPDPHRPWIMYYAALSIWSFVRAVTPTHSRSPMQSLAPIDSYRRMGSYLTGVARMNDVSDKAAAAMQDGLPDLLDALSSSLGEANSDLLREAHLSAATTAELVLFTVHDRIIGSIIGSALGDAIGLYTEFLSAQTSRDSYPTRRFTLSPRGQATPFRIDYHRSPTHPATGPTTPTMPACSSSPFCTAAAPNRRRTPLTSPPGSPHAHPPLGPMCIGKTQAETFDRAAALSVITHVDPRCVVSCAIGTDLIRGLLLGEYVSEADVDAPPLDLDEFNRHARAPTLEALQLDDSQKIGYVYKCLGTGILCLRLAMRALADPAASLRTRIGLFERLITDLIMWGGDADTNACFAGAILGAYLGYGALPTHWTDAYDGKLDKDTAVDGGRGLLTKDQMEERFMRLQGRVAQELEEDRKRRYAEEKRAKGLFGKLPIFNQQR</sequence>
<proteinExistence type="predicted"/>
<dbReference type="OrthoDB" id="1405595at2759"/>
<dbReference type="PROSITE" id="PS00028">
    <property type="entry name" value="ZINC_FINGER_C2H2_1"/>
    <property type="match status" value="2"/>
</dbReference>
<keyword evidence="7" id="KW-0460">Magnesium</keyword>
<evidence type="ECO:0000256" key="1">
    <source>
        <dbReference type="ARBA" id="ARBA00004123"/>
    </source>
</evidence>
<evidence type="ECO:0000259" key="10">
    <source>
        <dbReference type="PROSITE" id="PS50157"/>
    </source>
</evidence>
<reference evidence="11" key="1">
    <citation type="submission" date="2022-11" db="EMBL/GenBank/DDBJ databases">
        <authorList>
            <person name="Scott C."/>
            <person name="Bruce N."/>
        </authorList>
    </citation>
    <scope>NUCLEOTIDE SEQUENCE</scope>
</reference>
<dbReference type="InterPro" id="IPR013087">
    <property type="entry name" value="Znf_C2H2_type"/>
</dbReference>
<accession>A0A9P1H2K3</accession>
<evidence type="ECO:0000256" key="9">
    <source>
        <dbReference type="SAM" id="MobiDB-lite"/>
    </source>
</evidence>
<dbReference type="AlphaFoldDB" id="A0A9P1H2K3"/>
<feature type="region of interest" description="Disordered" evidence="9">
    <location>
        <begin position="1"/>
        <end position="65"/>
    </location>
</feature>
<feature type="binding site" evidence="7">
    <location>
        <position position="1003"/>
    </location>
    <ligand>
        <name>Mg(2+)</name>
        <dbReference type="ChEBI" id="CHEBI:18420"/>
        <label>1</label>
    </ligand>
</feature>
<evidence type="ECO:0000256" key="5">
    <source>
        <dbReference type="ARBA" id="ARBA00022833"/>
    </source>
</evidence>
<evidence type="ECO:0000256" key="6">
    <source>
        <dbReference type="ARBA" id="ARBA00023242"/>
    </source>
</evidence>
<keyword evidence="6" id="KW-0539">Nucleus</keyword>
<evidence type="ECO:0000256" key="2">
    <source>
        <dbReference type="ARBA" id="ARBA00022723"/>
    </source>
</evidence>
<feature type="compositionally biased region" description="Pro residues" evidence="9">
    <location>
        <begin position="857"/>
        <end position="868"/>
    </location>
</feature>
<dbReference type="InterPro" id="IPR007219">
    <property type="entry name" value="XnlR_reg_dom"/>
</dbReference>
<dbReference type="PROSITE" id="PS50157">
    <property type="entry name" value="ZINC_FINGER_C2H2_2"/>
    <property type="match status" value="2"/>
</dbReference>
<keyword evidence="4 8" id="KW-0863">Zinc-finger</keyword>
<comment type="cofactor">
    <cofactor evidence="7">
        <name>Mg(2+)</name>
        <dbReference type="ChEBI" id="CHEBI:18420"/>
    </cofactor>
    <text evidence="7">Binds 2 magnesium ions per subunit.</text>
</comment>
<keyword evidence="5" id="KW-0862">Zinc</keyword>
<keyword evidence="12" id="KW-1185">Reference proteome</keyword>